<proteinExistence type="predicted"/>
<dbReference type="EMBL" id="QPJC01000005">
    <property type="protein sequence ID" value="RCW44076.1"/>
    <property type="molecule type" value="Genomic_DNA"/>
</dbReference>
<protein>
    <submittedName>
        <fullName evidence="1">Molybdopterin synthase subunit MoaD</fullName>
    </submittedName>
</protein>
<dbReference type="NCBIfam" id="NF041918">
    <property type="entry name" value="SAMP1"/>
    <property type="match status" value="1"/>
</dbReference>
<dbReference type="PANTHER" id="PTHR38031">
    <property type="entry name" value="SULFUR CARRIER PROTEIN SLR0821-RELATED"/>
    <property type="match status" value="1"/>
</dbReference>
<dbReference type="RefSeq" id="WP_114453065.1">
    <property type="nucleotide sequence ID" value="NZ_QPJC01000005.1"/>
</dbReference>
<organism evidence="1 2">
    <name type="scientific">Halopolyspora algeriensis</name>
    <dbReference type="NCBI Taxonomy" id="1500506"/>
    <lineage>
        <taxon>Bacteria</taxon>
        <taxon>Bacillati</taxon>
        <taxon>Actinomycetota</taxon>
        <taxon>Actinomycetes</taxon>
        <taxon>Actinomycetes incertae sedis</taxon>
        <taxon>Halopolyspora</taxon>
    </lineage>
</organism>
<dbReference type="InterPro" id="IPR054834">
    <property type="entry name" value="SAMP1_3"/>
</dbReference>
<dbReference type="InterPro" id="IPR003749">
    <property type="entry name" value="ThiS/MoaD-like"/>
</dbReference>
<dbReference type="PANTHER" id="PTHR38031:SF1">
    <property type="entry name" value="SULFUR CARRIER PROTEIN CYSO"/>
    <property type="match status" value="1"/>
</dbReference>
<dbReference type="SUPFAM" id="SSF54285">
    <property type="entry name" value="MoaD/ThiS"/>
    <property type="match status" value="1"/>
</dbReference>
<dbReference type="InterPro" id="IPR016155">
    <property type="entry name" value="Mopterin_synth/thiamin_S_b"/>
</dbReference>
<dbReference type="InterPro" id="IPR052045">
    <property type="entry name" value="Sulfur_Carrier/Prot_Modifier"/>
</dbReference>
<comment type="caution">
    <text evidence="1">The sequence shown here is derived from an EMBL/GenBank/DDBJ whole genome shotgun (WGS) entry which is preliminary data.</text>
</comment>
<dbReference type="Proteomes" id="UP000253495">
    <property type="component" value="Unassembled WGS sequence"/>
</dbReference>
<sequence>MRITLLLPQMLRASADGAPRVEIEVSEGATLGGVLDELHARHPALERRLRDERRALRRYVNFYLDGRECRELDGAASRLADGAEVLVIPSVAGG</sequence>
<evidence type="ECO:0000313" key="2">
    <source>
        <dbReference type="Proteomes" id="UP000253495"/>
    </source>
</evidence>
<gene>
    <name evidence="1" type="ORF">DFQ14_105221</name>
</gene>
<dbReference type="Pfam" id="PF02597">
    <property type="entry name" value="ThiS"/>
    <property type="match status" value="1"/>
</dbReference>
<evidence type="ECO:0000313" key="1">
    <source>
        <dbReference type="EMBL" id="RCW44076.1"/>
    </source>
</evidence>
<keyword evidence="2" id="KW-1185">Reference proteome</keyword>
<accession>A0A368VVF3</accession>
<dbReference type="Gene3D" id="3.10.20.30">
    <property type="match status" value="1"/>
</dbReference>
<reference evidence="1 2" key="1">
    <citation type="submission" date="2018-07" db="EMBL/GenBank/DDBJ databases">
        <title>Genomic Encyclopedia of Type Strains, Phase III (KMG-III): the genomes of soil and plant-associated and newly described type strains.</title>
        <authorList>
            <person name="Whitman W."/>
        </authorList>
    </citation>
    <scope>NUCLEOTIDE SEQUENCE [LARGE SCALE GENOMIC DNA]</scope>
    <source>
        <strain evidence="1 2">CECT 8575</strain>
    </source>
</reference>
<dbReference type="AlphaFoldDB" id="A0A368VVF3"/>
<name>A0A368VVF3_9ACTN</name>
<dbReference type="InterPro" id="IPR012675">
    <property type="entry name" value="Beta-grasp_dom_sf"/>
</dbReference>
<dbReference type="OrthoDB" id="9156098at2"/>